<proteinExistence type="predicted"/>
<name>A0A0F8Z884_9ZZZZ</name>
<dbReference type="Gene3D" id="3.30.379.10">
    <property type="entry name" value="Chitobiase/beta-hexosaminidase domain 2-like"/>
    <property type="match status" value="1"/>
</dbReference>
<dbReference type="InterPro" id="IPR029018">
    <property type="entry name" value="Hex-like_dom2"/>
</dbReference>
<dbReference type="AlphaFoldDB" id="A0A0F8Z884"/>
<feature type="non-terminal residue" evidence="2">
    <location>
        <position position="219"/>
    </location>
</feature>
<dbReference type="EMBL" id="LAZR01049299">
    <property type="protein sequence ID" value="KKK89977.1"/>
    <property type="molecule type" value="Genomic_DNA"/>
</dbReference>
<gene>
    <name evidence="2" type="ORF">LCGC14_2727690</name>
</gene>
<dbReference type="GO" id="GO:0016787">
    <property type="term" value="F:hydrolase activity"/>
    <property type="evidence" value="ECO:0007669"/>
    <property type="project" value="UniProtKB-KW"/>
</dbReference>
<accession>A0A0F8Z884</accession>
<evidence type="ECO:0000313" key="2">
    <source>
        <dbReference type="EMBL" id="KKK89977.1"/>
    </source>
</evidence>
<sequence>MRLRNLITAISLAAAMLVGSSHVEAAEVTVSIITDKPLGLGATHGLGKVTDALQAKGFDVRRVAAPKAEKGNILIVAGLGDGSGHASKLLEATDTKLPEGPEALAIKNTTLDGIRTLLVAGSDDRGLMYALLDVADRIGWSTERNDPLSEVREVIEKPFMPERALSIYTMHRSTFESFFYDEAYWAAYLDMLAENRFNTFALLLGYENWGYFAPPYPFF</sequence>
<keyword evidence="1" id="KW-0378">Hydrolase</keyword>
<evidence type="ECO:0000256" key="1">
    <source>
        <dbReference type="ARBA" id="ARBA00022801"/>
    </source>
</evidence>
<comment type="caution">
    <text evidence="2">The sequence shown here is derived from an EMBL/GenBank/DDBJ whole genome shotgun (WGS) entry which is preliminary data.</text>
</comment>
<reference evidence="2" key="1">
    <citation type="journal article" date="2015" name="Nature">
        <title>Complex archaea that bridge the gap between prokaryotes and eukaryotes.</title>
        <authorList>
            <person name="Spang A."/>
            <person name="Saw J.H."/>
            <person name="Jorgensen S.L."/>
            <person name="Zaremba-Niedzwiedzka K."/>
            <person name="Martijn J."/>
            <person name="Lind A.E."/>
            <person name="van Eijk R."/>
            <person name="Schleper C."/>
            <person name="Guy L."/>
            <person name="Ettema T.J."/>
        </authorList>
    </citation>
    <scope>NUCLEOTIDE SEQUENCE</scope>
</reference>
<evidence type="ECO:0008006" key="3">
    <source>
        <dbReference type="Google" id="ProtNLM"/>
    </source>
</evidence>
<organism evidence="2">
    <name type="scientific">marine sediment metagenome</name>
    <dbReference type="NCBI Taxonomy" id="412755"/>
    <lineage>
        <taxon>unclassified sequences</taxon>
        <taxon>metagenomes</taxon>
        <taxon>ecological metagenomes</taxon>
    </lineage>
</organism>
<protein>
    <recommendedName>
        <fullName evidence="3">Beta-hexosaminidase bacterial type N-terminal domain-containing protein</fullName>
    </recommendedName>
</protein>